<keyword evidence="2" id="KW-1185">Reference proteome</keyword>
<sequence length="121" mass="13755">MEIEAKLKKRQIHASDEHIIIFLEELSVSLTFRSSSCQKTNIPRGSLSPCCCLLRPYHGSIMNVAKKIKPISIPGFYGVSTTGDDSYRIHNQGATSPLHRSTRNMIKFAYYFLFFSLSSFF</sequence>
<dbReference type="EMBL" id="CP092624">
    <property type="protein sequence ID" value="UMM34286.1"/>
    <property type="molecule type" value="Genomic_DNA"/>
</dbReference>
<evidence type="ECO:0000313" key="1">
    <source>
        <dbReference type="EMBL" id="UMM34286.1"/>
    </source>
</evidence>
<evidence type="ECO:0000313" key="2">
    <source>
        <dbReference type="Proteomes" id="UP000829354"/>
    </source>
</evidence>
<proteinExistence type="predicted"/>
<gene>
    <name evidence="1" type="ORF">L5515_007432</name>
</gene>
<dbReference type="AlphaFoldDB" id="A0AAE9JM72"/>
<organism evidence="1 2">
    <name type="scientific">Caenorhabditis briggsae</name>
    <dbReference type="NCBI Taxonomy" id="6238"/>
    <lineage>
        <taxon>Eukaryota</taxon>
        <taxon>Metazoa</taxon>
        <taxon>Ecdysozoa</taxon>
        <taxon>Nematoda</taxon>
        <taxon>Chromadorea</taxon>
        <taxon>Rhabditida</taxon>
        <taxon>Rhabditina</taxon>
        <taxon>Rhabditomorpha</taxon>
        <taxon>Rhabditoidea</taxon>
        <taxon>Rhabditidae</taxon>
        <taxon>Peloderinae</taxon>
        <taxon>Caenorhabditis</taxon>
    </lineage>
</organism>
<accession>A0AAE9JM72</accession>
<protein>
    <submittedName>
        <fullName evidence="1">Uncharacterized protein</fullName>
    </submittedName>
</protein>
<dbReference type="Proteomes" id="UP000829354">
    <property type="component" value="Chromosome V"/>
</dbReference>
<reference evidence="1 2" key="1">
    <citation type="submission" date="2022-04" db="EMBL/GenBank/DDBJ databases">
        <title>Chromosome-level reference genomes for two strains of Caenorhabditis briggsae: an improved platform for comparative genomics.</title>
        <authorList>
            <person name="Stevens L."/>
            <person name="Andersen E."/>
        </authorList>
    </citation>
    <scope>NUCLEOTIDE SEQUENCE [LARGE SCALE GENOMIC DNA]</scope>
    <source>
        <strain evidence="1">VX34</strain>
        <tissue evidence="1">Whole-organism</tissue>
    </source>
</reference>
<name>A0AAE9JM72_CAEBR</name>